<evidence type="ECO:0000313" key="3">
    <source>
        <dbReference type="EMBL" id="CAA9474512.1"/>
    </source>
</evidence>
<sequence length="214" mass="21683">MLSRAAAGDAKAAVPGSPHRTLDEESSAWLAVVVVVMKRLASVGASSLPRFVASVRGQSGRGMARVFVSDALADGFAAGGFAALLSGAPSTLHAIVVGASPLEATLAAGTLVLPCERRLLPLLLAAVPAHAAISLGWGVALALVLPARRTVGAGAVAGLAIAALDLGVVARRFPRVRALPVRPQLADHVVYGLVVGAVVARRRAARREVDAHGQ</sequence>
<proteinExistence type="predicted"/>
<dbReference type="EMBL" id="CADCVR010000007">
    <property type="protein sequence ID" value="CAA9474512.1"/>
    <property type="molecule type" value="Genomic_DNA"/>
</dbReference>
<organism evidence="3">
    <name type="scientific">uncultured Solirubrobacteraceae bacterium</name>
    <dbReference type="NCBI Taxonomy" id="1162706"/>
    <lineage>
        <taxon>Bacteria</taxon>
        <taxon>Bacillati</taxon>
        <taxon>Actinomycetota</taxon>
        <taxon>Thermoleophilia</taxon>
        <taxon>Solirubrobacterales</taxon>
        <taxon>Solirubrobacteraceae</taxon>
        <taxon>environmental samples</taxon>
    </lineage>
</organism>
<protein>
    <submittedName>
        <fullName evidence="3">Uncharacterized protein</fullName>
    </submittedName>
</protein>
<evidence type="ECO:0000256" key="2">
    <source>
        <dbReference type="SAM" id="Phobius"/>
    </source>
</evidence>
<feature type="transmembrane region" description="Helical" evidence="2">
    <location>
        <begin position="151"/>
        <end position="170"/>
    </location>
</feature>
<feature type="compositionally biased region" description="Low complexity" evidence="1">
    <location>
        <begin position="1"/>
        <end position="13"/>
    </location>
</feature>
<feature type="transmembrane region" description="Helical" evidence="2">
    <location>
        <begin position="120"/>
        <end position="145"/>
    </location>
</feature>
<feature type="transmembrane region" description="Helical" evidence="2">
    <location>
        <begin position="91"/>
        <end position="113"/>
    </location>
</feature>
<accession>A0A6J4RT48</accession>
<dbReference type="AlphaFoldDB" id="A0A6J4RT48"/>
<keyword evidence="2" id="KW-1133">Transmembrane helix</keyword>
<keyword evidence="2" id="KW-0472">Membrane</keyword>
<keyword evidence="2" id="KW-0812">Transmembrane</keyword>
<feature type="region of interest" description="Disordered" evidence="1">
    <location>
        <begin position="1"/>
        <end position="21"/>
    </location>
</feature>
<evidence type="ECO:0000256" key="1">
    <source>
        <dbReference type="SAM" id="MobiDB-lite"/>
    </source>
</evidence>
<feature type="transmembrane region" description="Helical" evidence="2">
    <location>
        <begin position="64"/>
        <end position="85"/>
    </location>
</feature>
<gene>
    <name evidence="3" type="ORF">AVDCRST_MAG53-164</name>
</gene>
<reference evidence="3" key="1">
    <citation type="submission" date="2020-02" db="EMBL/GenBank/DDBJ databases">
        <authorList>
            <person name="Meier V. D."/>
        </authorList>
    </citation>
    <scope>NUCLEOTIDE SEQUENCE</scope>
    <source>
        <strain evidence="3">AVDCRST_MAG53</strain>
    </source>
</reference>
<name>A0A6J4RT48_9ACTN</name>